<organism evidence="1 2">
    <name type="scientific">Microbacterium esteraromaticum</name>
    <dbReference type="NCBI Taxonomy" id="57043"/>
    <lineage>
        <taxon>Bacteria</taxon>
        <taxon>Bacillati</taxon>
        <taxon>Actinomycetota</taxon>
        <taxon>Actinomycetes</taxon>
        <taxon>Micrococcales</taxon>
        <taxon>Microbacteriaceae</taxon>
        <taxon>Microbacterium</taxon>
    </lineage>
</organism>
<dbReference type="Proteomes" id="UP000515708">
    <property type="component" value="Chromosome"/>
</dbReference>
<dbReference type="AlphaFoldDB" id="A0A7D8A9A3"/>
<dbReference type="InterPro" id="IPR049249">
    <property type="entry name" value="DUF6882"/>
</dbReference>
<dbReference type="EMBL" id="CP043732">
    <property type="protein sequence ID" value="QMU97520.1"/>
    <property type="molecule type" value="Genomic_DNA"/>
</dbReference>
<gene>
    <name evidence="1" type="ORF">FVO59_10020</name>
</gene>
<protein>
    <submittedName>
        <fullName evidence="1">Uncharacterized protein</fullName>
    </submittedName>
</protein>
<sequence length="240" mass="25311">MSFETLRALADRAAIFTALRQDQLATATGSLGEHRWDVDLAAGTFTFASNDDPATTIDAIPHLLTSIAPGPRSLVWSWALPQGDRTGVTDELRAYGEQHGIPELTQGEVPFPDDAADGIDDWIAEIAHVIGGAAVEITGRSPYYSAPFGGGSRAVLLLDAPLPPLTVAAALAALPRVLTELAPTDPRSSVWDLARLAGWRLAWLDDEFSAAEVSDTTGAATFRFDQYARISGISGALGGA</sequence>
<evidence type="ECO:0000313" key="1">
    <source>
        <dbReference type="EMBL" id="QMU97520.1"/>
    </source>
</evidence>
<dbReference type="Pfam" id="PF21813">
    <property type="entry name" value="DUF6882"/>
    <property type="match status" value="1"/>
</dbReference>
<evidence type="ECO:0000313" key="2">
    <source>
        <dbReference type="Proteomes" id="UP000515708"/>
    </source>
</evidence>
<proteinExistence type="predicted"/>
<reference evidence="1 2" key="1">
    <citation type="journal article" date="2020" name="Front. Microbiol.">
        <title>Design of Bacterial Strain-Specific qPCR Assays Using NGS Data and Publicly Available Resources and Its Application to Track Biocontrol Strains.</title>
        <authorList>
            <person name="Hernandez I."/>
            <person name="Sant C."/>
            <person name="Martinez R."/>
            <person name="Fernandez C."/>
        </authorList>
    </citation>
    <scope>NUCLEOTIDE SEQUENCE [LARGE SCALE GENOMIC DNA]</scope>
    <source>
        <strain evidence="1 2">B24</strain>
    </source>
</reference>
<name>A0A7D8A9A3_9MICO</name>
<dbReference type="RefSeq" id="WP_182252515.1">
    <property type="nucleotide sequence ID" value="NZ_CP043732.1"/>
</dbReference>
<accession>A0A7D8A9A3</accession>